<feature type="domain" description="GH16" evidence="3">
    <location>
        <begin position="45"/>
        <end position="299"/>
    </location>
</feature>
<dbReference type="Proteomes" id="UP000007880">
    <property type="component" value="Chromosome"/>
</dbReference>
<dbReference type="HOGENOM" id="CLU_672093_0_0_0"/>
<dbReference type="GO" id="GO:0004553">
    <property type="term" value="F:hydrolase activity, hydrolyzing O-glycosyl compounds"/>
    <property type="evidence" value="ECO:0007669"/>
    <property type="project" value="InterPro"/>
</dbReference>
<organism evidence="4 5">
    <name type="scientific">Caldilinea aerophila (strain DSM 14535 / JCM 11387 / NBRC 104270 / STL-6-O1)</name>
    <dbReference type="NCBI Taxonomy" id="926550"/>
    <lineage>
        <taxon>Bacteria</taxon>
        <taxon>Bacillati</taxon>
        <taxon>Chloroflexota</taxon>
        <taxon>Caldilineae</taxon>
        <taxon>Caldilineales</taxon>
        <taxon>Caldilineaceae</taxon>
        <taxon>Caldilinea</taxon>
    </lineage>
</organism>
<feature type="transmembrane region" description="Helical" evidence="2">
    <location>
        <begin position="12"/>
        <end position="36"/>
    </location>
</feature>
<dbReference type="Gene3D" id="2.60.120.200">
    <property type="match status" value="1"/>
</dbReference>
<keyword evidence="2" id="KW-0812">Transmembrane</keyword>
<comment type="similarity">
    <text evidence="1">Belongs to the glycosyl hydrolase 16 family.</text>
</comment>
<proteinExistence type="inferred from homology"/>
<dbReference type="Pfam" id="PF00722">
    <property type="entry name" value="Glyco_hydro_16"/>
    <property type="match status" value="1"/>
</dbReference>
<dbReference type="SUPFAM" id="SSF49899">
    <property type="entry name" value="Concanavalin A-like lectins/glucanases"/>
    <property type="match status" value="1"/>
</dbReference>
<keyword evidence="5" id="KW-1185">Reference proteome</keyword>
<dbReference type="PATRIC" id="fig|926550.5.peg.2677"/>
<dbReference type="CDD" id="cd08023">
    <property type="entry name" value="GH16_laminarinase_like"/>
    <property type="match status" value="1"/>
</dbReference>
<dbReference type="PANTHER" id="PTHR10963:SF55">
    <property type="entry name" value="GLYCOSIDE HYDROLASE FAMILY 16 PROTEIN"/>
    <property type="match status" value="1"/>
</dbReference>
<dbReference type="EMBL" id="AP012337">
    <property type="protein sequence ID" value="BAM00490.1"/>
    <property type="molecule type" value="Genomic_DNA"/>
</dbReference>
<accession>I0I5F2</accession>
<dbReference type="InterPro" id="IPR050546">
    <property type="entry name" value="Glycosyl_Hydrlase_16"/>
</dbReference>
<evidence type="ECO:0000256" key="2">
    <source>
        <dbReference type="SAM" id="Phobius"/>
    </source>
</evidence>
<keyword evidence="2" id="KW-1133">Transmembrane helix</keyword>
<evidence type="ECO:0000313" key="4">
    <source>
        <dbReference type="EMBL" id="BAM00490.1"/>
    </source>
</evidence>
<dbReference type="RefSeq" id="WP_014433722.1">
    <property type="nucleotide sequence ID" value="NC_017079.1"/>
</dbReference>
<dbReference type="eggNOG" id="COG2273">
    <property type="taxonomic scope" value="Bacteria"/>
</dbReference>
<protein>
    <submittedName>
        <fullName evidence="4">Putative endo-beta-1,3-glucanase</fullName>
    </submittedName>
</protein>
<name>I0I5F2_CALAS</name>
<dbReference type="PANTHER" id="PTHR10963">
    <property type="entry name" value="GLYCOSYL HYDROLASE-RELATED"/>
    <property type="match status" value="1"/>
</dbReference>
<reference evidence="4 5" key="1">
    <citation type="submission" date="2012-02" db="EMBL/GenBank/DDBJ databases">
        <title>Complete genome sequence of Caldilinea aerophila DSM 14535 (= NBRC 102666).</title>
        <authorList>
            <person name="Oguchi A."/>
            <person name="Hosoyama A."/>
            <person name="Sekine M."/>
            <person name="Fukai R."/>
            <person name="Kato Y."/>
            <person name="Nakamura S."/>
            <person name="Hanada S."/>
            <person name="Yamazaki S."/>
            <person name="Fujita N."/>
        </authorList>
    </citation>
    <scope>NUCLEOTIDE SEQUENCE [LARGE SCALE GENOMIC DNA]</scope>
    <source>
        <strain evidence="5">DSM 14535 / JCM 11387 / NBRC 104270 / STL-6-O1</strain>
    </source>
</reference>
<dbReference type="InterPro" id="IPR000757">
    <property type="entry name" value="Beta-glucanase-like"/>
</dbReference>
<evidence type="ECO:0000259" key="3">
    <source>
        <dbReference type="PROSITE" id="PS51762"/>
    </source>
</evidence>
<evidence type="ECO:0000256" key="1">
    <source>
        <dbReference type="ARBA" id="ARBA00006865"/>
    </source>
</evidence>
<dbReference type="InterPro" id="IPR013320">
    <property type="entry name" value="ConA-like_dom_sf"/>
</dbReference>
<dbReference type="PROSITE" id="PS51762">
    <property type="entry name" value="GH16_2"/>
    <property type="match status" value="1"/>
</dbReference>
<sequence length="409" mass="44901">MDRHKLGPTFNFYLRSALAPLQLTPLLWIGLLWIGLSVALSGCQPPSAISPAPTAGSGDLLPGWELVWSDEFDGQALNSANWVAEIGAGGWGNNELQFYTDRLENFRIENGTLVIEARKEAHRGSPYTSARIKTQGKRVFQYGRIEARMKLPTGKGIWPAFWMLGETLPQVGWPRAGEIDIMENIGEPYTVYGTVHGPGYSGGNGVGKSYTVAGPPLHEDFHIYAIEWAPGEIRWFLDDVLFNTVTERDVPGPWVFDQPFFILLNLAVGGNWPGYPDETTQFPQQLLVDFVRVYRDPELELQPRKSLYAADVRLQLVERDDATLAEAWVTVVDEEGNPVGDAVVSGGWLGVSSGATLEAVSGADGQAGPFTGRVVSSAREVSFCISSIYKVGAIYDKTRNQATCAFQSR</sequence>
<dbReference type="GO" id="GO:0005975">
    <property type="term" value="P:carbohydrate metabolic process"/>
    <property type="evidence" value="ECO:0007669"/>
    <property type="project" value="InterPro"/>
</dbReference>
<dbReference type="STRING" id="926550.CLDAP_24500"/>
<evidence type="ECO:0000313" key="5">
    <source>
        <dbReference type="Proteomes" id="UP000007880"/>
    </source>
</evidence>
<dbReference type="KEGG" id="cap:CLDAP_24500"/>
<keyword evidence="2" id="KW-0472">Membrane</keyword>
<gene>
    <name evidence="4" type="ordered locus">CLDAP_24500</name>
</gene>
<dbReference type="AlphaFoldDB" id="I0I5F2"/>